<sequence length="144" mass="15374">MTRTYRLALMLPLMGALLGAQAAQAADMTLEVQGISANEGQILVAVFAETKDWLRRPVLVARADAAEQKNGTLLIQLHDLPEGVLALNVTHDLNGNGRLDMNAMGLPIEPYGFSNNAVGMFGPPSFEKAAFSVTQGARIAVQLN</sequence>
<accession>A0ABT5KSP1</accession>
<evidence type="ECO:0000313" key="2">
    <source>
        <dbReference type="EMBL" id="MDC8785951.1"/>
    </source>
</evidence>
<proteinExistence type="predicted"/>
<name>A0ABT5KSP1_9BURK</name>
<dbReference type="EMBL" id="JAQQXS010000010">
    <property type="protein sequence ID" value="MDC8785951.1"/>
    <property type="molecule type" value="Genomic_DNA"/>
</dbReference>
<dbReference type="RefSeq" id="WP_273597066.1">
    <property type="nucleotide sequence ID" value="NZ_JAQQXS010000010.1"/>
</dbReference>
<comment type="caution">
    <text evidence="2">The sequence shown here is derived from an EMBL/GenBank/DDBJ whole genome shotgun (WGS) entry which is preliminary data.</text>
</comment>
<dbReference type="InterPro" id="IPR018673">
    <property type="entry name" value="DUF2141"/>
</dbReference>
<evidence type="ECO:0000256" key="1">
    <source>
        <dbReference type="SAM" id="SignalP"/>
    </source>
</evidence>
<organism evidence="2 3">
    <name type="scientific">Roseateles koreensis</name>
    <dbReference type="NCBI Taxonomy" id="2987526"/>
    <lineage>
        <taxon>Bacteria</taxon>
        <taxon>Pseudomonadati</taxon>
        <taxon>Pseudomonadota</taxon>
        <taxon>Betaproteobacteria</taxon>
        <taxon>Burkholderiales</taxon>
        <taxon>Sphaerotilaceae</taxon>
        <taxon>Roseateles</taxon>
    </lineage>
</organism>
<keyword evidence="3" id="KW-1185">Reference proteome</keyword>
<feature type="signal peptide" evidence="1">
    <location>
        <begin position="1"/>
        <end position="25"/>
    </location>
</feature>
<reference evidence="2 3" key="1">
    <citation type="submission" date="2022-10" db="EMBL/GenBank/DDBJ databases">
        <title>paucibacter sp. hw8 Genome sequencing.</title>
        <authorList>
            <person name="Park S."/>
        </authorList>
    </citation>
    <scope>NUCLEOTIDE SEQUENCE [LARGE SCALE GENOMIC DNA]</scope>
    <source>
        <strain evidence="3">hw8</strain>
    </source>
</reference>
<dbReference type="Pfam" id="PF09912">
    <property type="entry name" value="DUF2141"/>
    <property type="match status" value="1"/>
</dbReference>
<evidence type="ECO:0000313" key="3">
    <source>
        <dbReference type="Proteomes" id="UP001219862"/>
    </source>
</evidence>
<keyword evidence="1" id="KW-0732">Signal</keyword>
<feature type="chain" id="PRO_5046350896" evidence="1">
    <location>
        <begin position="26"/>
        <end position="144"/>
    </location>
</feature>
<gene>
    <name evidence="2" type="ORF">PRZ01_12185</name>
</gene>
<protein>
    <submittedName>
        <fullName evidence="2">DUF2141 domain-containing protein</fullName>
    </submittedName>
</protein>
<dbReference type="Proteomes" id="UP001219862">
    <property type="component" value="Unassembled WGS sequence"/>
</dbReference>